<evidence type="ECO:0000313" key="2">
    <source>
        <dbReference type="Proteomes" id="UP001299970"/>
    </source>
</evidence>
<gene>
    <name evidence="1" type="ORF">MMF94_03950</name>
</gene>
<protein>
    <recommendedName>
        <fullName evidence="3">Ribbon-helix-helix CopG family protein</fullName>
    </recommendedName>
</protein>
<comment type="caution">
    <text evidence="1">The sequence shown here is derived from an EMBL/GenBank/DDBJ whole genome shotgun (WGS) entry which is preliminary data.</text>
</comment>
<evidence type="ECO:0008006" key="3">
    <source>
        <dbReference type="Google" id="ProtNLM"/>
    </source>
</evidence>
<proteinExistence type="predicted"/>
<reference evidence="1 2" key="1">
    <citation type="submission" date="2022-03" db="EMBL/GenBank/DDBJ databases">
        <title>Pseudonocardia alaer sp. nov., a novel actinomycete isolated from reed forest soil.</title>
        <authorList>
            <person name="Wang L."/>
        </authorList>
    </citation>
    <scope>NUCLEOTIDE SEQUENCE [LARGE SCALE GENOMIC DNA]</scope>
    <source>
        <strain evidence="1 2">Y-16303</strain>
    </source>
</reference>
<dbReference type="RefSeq" id="WP_241034850.1">
    <property type="nucleotide sequence ID" value="NZ_BAAAJF010000009.1"/>
</dbReference>
<accession>A0ABS9T8S8</accession>
<name>A0ABS9T8S8_9PSEU</name>
<dbReference type="Proteomes" id="UP001299970">
    <property type="component" value="Unassembled WGS sequence"/>
</dbReference>
<sequence length="75" mass="8318">MAHEVERIEVEVDAATARWLRTCARTRGGSMAEAAARQLHELALADSVRQHAAWYAEHPTYIEDAEAERIASLSA</sequence>
<dbReference type="EMBL" id="JAKXMK010000003">
    <property type="protein sequence ID" value="MCH6164828.1"/>
    <property type="molecule type" value="Genomic_DNA"/>
</dbReference>
<organism evidence="1 2">
    <name type="scientific">Pseudonocardia alaniniphila</name>
    <dbReference type="NCBI Taxonomy" id="75291"/>
    <lineage>
        <taxon>Bacteria</taxon>
        <taxon>Bacillati</taxon>
        <taxon>Actinomycetota</taxon>
        <taxon>Actinomycetes</taxon>
        <taxon>Pseudonocardiales</taxon>
        <taxon>Pseudonocardiaceae</taxon>
        <taxon>Pseudonocardia</taxon>
    </lineage>
</organism>
<keyword evidence="2" id="KW-1185">Reference proteome</keyword>
<evidence type="ECO:0000313" key="1">
    <source>
        <dbReference type="EMBL" id="MCH6164828.1"/>
    </source>
</evidence>